<keyword evidence="2 4" id="KW-0378">Hydrolase</keyword>
<reference evidence="4 5" key="1">
    <citation type="submission" date="2020-07" db="EMBL/GenBank/DDBJ databases">
        <title>Novel species isolated from subtropical streams in China.</title>
        <authorList>
            <person name="Lu H."/>
        </authorList>
    </citation>
    <scope>NUCLEOTIDE SEQUENCE [LARGE SCALE GENOMIC DNA]</scope>
    <source>
        <strain evidence="4 5">LX20W</strain>
    </source>
</reference>
<dbReference type="PRINTS" id="PR00413">
    <property type="entry name" value="HADHALOGNASE"/>
</dbReference>
<comment type="caution">
    <text evidence="4">The sequence shown here is derived from an EMBL/GenBank/DDBJ whole genome shotgun (WGS) entry which is preliminary data.</text>
</comment>
<evidence type="ECO:0000313" key="4">
    <source>
        <dbReference type="EMBL" id="MBA5639270.1"/>
    </source>
</evidence>
<dbReference type="NCBIfam" id="TIGR01509">
    <property type="entry name" value="HAD-SF-IA-v3"/>
    <property type="match status" value="1"/>
</dbReference>
<dbReference type="EMBL" id="JACEZT010000014">
    <property type="protein sequence ID" value="MBA5639270.1"/>
    <property type="molecule type" value="Genomic_DNA"/>
</dbReference>
<dbReference type="AlphaFoldDB" id="A0A7W2IDG8"/>
<accession>A0A7W2IDG8</accession>
<dbReference type="PANTHER" id="PTHR46470:SF4">
    <property type="entry name" value="5-AMINO-6-(5-PHOSPHO-D-RIBITYLAMINO)URACIL PHOSPHATASE YIGB"/>
    <property type="match status" value="1"/>
</dbReference>
<dbReference type="GO" id="GO:0009231">
    <property type="term" value="P:riboflavin biosynthetic process"/>
    <property type="evidence" value="ECO:0007669"/>
    <property type="project" value="TreeGrafter"/>
</dbReference>
<dbReference type="InterPro" id="IPR006439">
    <property type="entry name" value="HAD-SF_hydro_IA"/>
</dbReference>
<dbReference type="SFLD" id="SFLDS00003">
    <property type="entry name" value="Haloacid_Dehalogenase"/>
    <property type="match status" value="1"/>
</dbReference>
<dbReference type="NCBIfam" id="TIGR01549">
    <property type="entry name" value="HAD-SF-IA-v1"/>
    <property type="match status" value="1"/>
</dbReference>
<dbReference type="InterPro" id="IPR023214">
    <property type="entry name" value="HAD_sf"/>
</dbReference>
<dbReference type="PANTHER" id="PTHR46470">
    <property type="entry name" value="N-ACYLNEURAMINATE-9-PHOSPHATASE"/>
    <property type="match status" value="1"/>
</dbReference>
<gene>
    <name evidence="4" type="ORF">H3H37_19605</name>
</gene>
<protein>
    <submittedName>
        <fullName evidence="4">HAD family hydrolase</fullName>
    </submittedName>
</protein>
<dbReference type="InterPro" id="IPR051400">
    <property type="entry name" value="HAD-like_hydrolase"/>
</dbReference>
<proteinExistence type="predicted"/>
<dbReference type="Proteomes" id="UP000534388">
    <property type="component" value="Unassembled WGS sequence"/>
</dbReference>
<dbReference type="GO" id="GO:0016787">
    <property type="term" value="F:hydrolase activity"/>
    <property type="evidence" value="ECO:0007669"/>
    <property type="project" value="UniProtKB-KW"/>
</dbReference>
<dbReference type="Gene3D" id="3.40.50.1000">
    <property type="entry name" value="HAD superfamily/HAD-like"/>
    <property type="match status" value="1"/>
</dbReference>
<evidence type="ECO:0000256" key="2">
    <source>
        <dbReference type="ARBA" id="ARBA00022801"/>
    </source>
</evidence>
<dbReference type="RefSeq" id="WP_182165702.1">
    <property type="nucleotide sequence ID" value="NZ_JACEZT010000014.1"/>
</dbReference>
<dbReference type="Pfam" id="PF00702">
    <property type="entry name" value="Hydrolase"/>
    <property type="match status" value="1"/>
</dbReference>
<organism evidence="4 5">
    <name type="scientific">Rugamonas brunnea</name>
    <dbReference type="NCBI Taxonomy" id="2758569"/>
    <lineage>
        <taxon>Bacteria</taxon>
        <taxon>Pseudomonadati</taxon>
        <taxon>Pseudomonadota</taxon>
        <taxon>Betaproteobacteria</taxon>
        <taxon>Burkholderiales</taxon>
        <taxon>Oxalobacteraceae</taxon>
        <taxon>Telluria group</taxon>
        <taxon>Rugamonas</taxon>
    </lineage>
</organism>
<evidence type="ECO:0000256" key="1">
    <source>
        <dbReference type="ARBA" id="ARBA00001946"/>
    </source>
</evidence>
<dbReference type="SUPFAM" id="SSF56784">
    <property type="entry name" value="HAD-like"/>
    <property type="match status" value="1"/>
</dbReference>
<evidence type="ECO:0000313" key="5">
    <source>
        <dbReference type="Proteomes" id="UP000534388"/>
    </source>
</evidence>
<dbReference type="Gene3D" id="1.20.120.1600">
    <property type="match status" value="1"/>
</dbReference>
<dbReference type="InterPro" id="IPR036412">
    <property type="entry name" value="HAD-like_sf"/>
</dbReference>
<keyword evidence="5" id="KW-1185">Reference proteome</keyword>
<dbReference type="SFLD" id="SFLDG01129">
    <property type="entry name" value="C1.5:_HAD__Beta-PGM__Phosphata"/>
    <property type="match status" value="1"/>
</dbReference>
<keyword evidence="3" id="KW-0460">Magnesium</keyword>
<evidence type="ECO:0000256" key="3">
    <source>
        <dbReference type="ARBA" id="ARBA00022842"/>
    </source>
</evidence>
<comment type="cofactor">
    <cofactor evidence="1">
        <name>Mg(2+)</name>
        <dbReference type="ChEBI" id="CHEBI:18420"/>
    </cofactor>
</comment>
<name>A0A7W2IDG8_9BURK</name>
<sequence>MPATRPQALLFDLDDTLWPIAPVIAQAELDLHAWLSAHAPLVAARFSIAELRERRLALLARRPELVVDLAHLRRVGLEEAFALAGEDARHIDEAIRIFLATRNAVTPYDDVLPALERLRARWRLGTITNGNADLDKIGLAHHFEATLAAPKFGRAKPDPSIFLAGCAALGVAPEAAVYVGDDLKLDVIGAQRAGMRAVWLNRGGSRAHEELGIVPDAICATLDELEAWLHQLGAE</sequence>